<keyword evidence="1" id="KW-0812">Transmembrane</keyword>
<evidence type="ECO:0000313" key="3">
    <source>
        <dbReference type="Proteomes" id="UP000070646"/>
    </source>
</evidence>
<feature type="transmembrane region" description="Helical" evidence="1">
    <location>
        <begin position="145"/>
        <end position="165"/>
    </location>
</feature>
<evidence type="ECO:0008006" key="4">
    <source>
        <dbReference type="Google" id="ProtNLM"/>
    </source>
</evidence>
<protein>
    <recommendedName>
        <fullName evidence="4">Histidine kinase N-terminal 7TM region domain-containing protein</fullName>
    </recommendedName>
</protein>
<proteinExistence type="predicted"/>
<dbReference type="Proteomes" id="UP000070646">
    <property type="component" value="Unassembled WGS sequence"/>
</dbReference>
<organism evidence="2 3">
    <name type="scientific">Clostridium perfringens</name>
    <dbReference type="NCBI Taxonomy" id="1502"/>
    <lineage>
        <taxon>Bacteria</taxon>
        <taxon>Bacillati</taxon>
        <taxon>Bacillota</taxon>
        <taxon>Clostridia</taxon>
        <taxon>Eubacteriales</taxon>
        <taxon>Clostridiaceae</taxon>
        <taxon>Clostridium</taxon>
    </lineage>
</organism>
<keyword evidence="1" id="KW-0472">Membrane</keyword>
<feature type="transmembrane region" description="Helical" evidence="1">
    <location>
        <begin position="12"/>
        <end position="31"/>
    </location>
</feature>
<feature type="transmembrane region" description="Helical" evidence="1">
    <location>
        <begin position="76"/>
        <end position="97"/>
    </location>
</feature>
<feature type="transmembrane region" description="Helical" evidence="1">
    <location>
        <begin position="43"/>
        <end position="64"/>
    </location>
</feature>
<dbReference type="AlphaFoldDB" id="A0A133MXC4"/>
<evidence type="ECO:0000313" key="2">
    <source>
        <dbReference type="EMBL" id="KXA08623.1"/>
    </source>
</evidence>
<dbReference type="PATRIC" id="fig|1502.174.peg.2433"/>
<name>A0A133MXC4_CLOPF</name>
<comment type="caution">
    <text evidence="2">The sequence shown here is derived from an EMBL/GenBank/DDBJ whole genome shotgun (WGS) entry which is preliminary data.</text>
</comment>
<gene>
    <name evidence="2" type="ORF">HMPREF3222_02419</name>
</gene>
<sequence length="234" mass="27161">MRNKLGGIMNQTFIYYTILFLIIFITISNLVENYRYSPKKIKNIIGIVFLLQIIRVISLIALALVSDQRYISLFKYVGFLDIIYIPLMALVAFYILLRSDKMKFQFFKFAPIILIGFYIGVITIFKPFFKMSWEYGYVITTERQILLKSIYILLLIAILSSLILFKKEKHSDKKGILFLGVTLAFIIIENSLELLGIKFLNGAIISELVLCILGFYIVLTFKKNRISIRDCIKS</sequence>
<keyword evidence="1" id="KW-1133">Transmembrane helix</keyword>
<reference evidence="2 3" key="1">
    <citation type="submission" date="2016-01" db="EMBL/GenBank/DDBJ databases">
        <authorList>
            <person name="Oliw E.H."/>
        </authorList>
    </citation>
    <scope>NUCLEOTIDE SEQUENCE [LARGE SCALE GENOMIC DNA]</scope>
    <source>
        <strain evidence="2 3">MJR7757A</strain>
    </source>
</reference>
<dbReference type="EMBL" id="LRPU01000138">
    <property type="protein sequence ID" value="KXA08623.1"/>
    <property type="molecule type" value="Genomic_DNA"/>
</dbReference>
<feature type="transmembrane region" description="Helical" evidence="1">
    <location>
        <begin position="177"/>
        <end position="197"/>
    </location>
</feature>
<evidence type="ECO:0000256" key="1">
    <source>
        <dbReference type="SAM" id="Phobius"/>
    </source>
</evidence>
<accession>A0A133MXC4</accession>
<feature type="transmembrane region" description="Helical" evidence="1">
    <location>
        <begin position="203"/>
        <end position="221"/>
    </location>
</feature>
<feature type="transmembrane region" description="Helical" evidence="1">
    <location>
        <begin position="109"/>
        <end position="125"/>
    </location>
</feature>